<dbReference type="PROSITE" id="PS51471">
    <property type="entry name" value="FE2OG_OXY"/>
    <property type="match status" value="1"/>
</dbReference>
<dbReference type="Proteomes" id="UP000001514">
    <property type="component" value="Unassembled WGS sequence"/>
</dbReference>
<keyword evidence="7" id="KW-0539">Nucleus</keyword>
<keyword evidence="10" id="KW-1185">Reference proteome</keyword>
<dbReference type="InterPro" id="IPR032862">
    <property type="entry name" value="ALKBH6"/>
</dbReference>
<dbReference type="AlphaFoldDB" id="D8RP09"/>
<dbReference type="KEGG" id="smo:SELMODRAFT_98137"/>
<dbReference type="GO" id="GO:0005634">
    <property type="term" value="C:nucleus"/>
    <property type="evidence" value="ECO:0000318"/>
    <property type="project" value="GO_Central"/>
</dbReference>
<dbReference type="SUPFAM" id="SSF51197">
    <property type="entry name" value="Clavaminate synthase-like"/>
    <property type="match status" value="1"/>
</dbReference>
<dbReference type="PANTHER" id="PTHR46030:SF1">
    <property type="entry name" value="ALPHA-KETOGLUTARATE-DEPENDENT DIOXYGENASE ALKB HOMOLOG 6"/>
    <property type="match status" value="1"/>
</dbReference>
<accession>D8RP09</accession>
<keyword evidence="4" id="KW-0223">Dioxygenase</keyword>
<dbReference type="FunCoup" id="D8RP09">
    <property type="interactions" value="1850"/>
</dbReference>
<evidence type="ECO:0000256" key="1">
    <source>
        <dbReference type="ARBA" id="ARBA00004123"/>
    </source>
</evidence>
<dbReference type="STRING" id="88036.D8RP09"/>
<gene>
    <name evidence="9" type="ORF">SELMODRAFT_98137</name>
</gene>
<evidence type="ECO:0000256" key="2">
    <source>
        <dbReference type="ARBA" id="ARBA00007879"/>
    </source>
</evidence>
<dbReference type="GO" id="GO:0051213">
    <property type="term" value="F:dioxygenase activity"/>
    <property type="evidence" value="ECO:0007669"/>
    <property type="project" value="UniProtKB-KW"/>
</dbReference>
<evidence type="ECO:0000256" key="6">
    <source>
        <dbReference type="ARBA" id="ARBA00023004"/>
    </source>
</evidence>
<dbReference type="InterPro" id="IPR037151">
    <property type="entry name" value="AlkB-like_sf"/>
</dbReference>
<dbReference type="HOGENOM" id="CLU_059836_1_1_1"/>
<keyword evidence="3" id="KW-0479">Metal-binding</keyword>
<dbReference type="Gramene" id="EFJ25952">
    <property type="protein sequence ID" value="EFJ25952"/>
    <property type="gene ID" value="SELMODRAFT_98137"/>
</dbReference>
<dbReference type="OMA" id="DMYKLYL"/>
<evidence type="ECO:0000313" key="10">
    <source>
        <dbReference type="Proteomes" id="UP000001514"/>
    </source>
</evidence>
<dbReference type="eggNOG" id="KOG3200">
    <property type="taxonomic scope" value="Eukaryota"/>
</dbReference>
<dbReference type="Pfam" id="PF13532">
    <property type="entry name" value="2OG-FeII_Oxy_2"/>
    <property type="match status" value="1"/>
</dbReference>
<dbReference type="InParanoid" id="D8RP09"/>
<dbReference type="InterPro" id="IPR027450">
    <property type="entry name" value="AlkB-like"/>
</dbReference>
<keyword evidence="5" id="KW-0560">Oxidoreductase</keyword>
<evidence type="ECO:0000256" key="3">
    <source>
        <dbReference type="ARBA" id="ARBA00022723"/>
    </source>
</evidence>
<evidence type="ECO:0000256" key="5">
    <source>
        <dbReference type="ARBA" id="ARBA00023002"/>
    </source>
</evidence>
<evidence type="ECO:0000259" key="8">
    <source>
        <dbReference type="PROSITE" id="PS51471"/>
    </source>
</evidence>
<reference evidence="9 10" key="1">
    <citation type="journal article" date="2011" name="Science">
        <title>The Selaginella genome identifies genetic changes associated with the evolution of vascular plants.</title>
        <authorList>
            <person name="Banks J.A."/>
            <person name="Nishiyama T."/>
            <person name="Hasebe M."/>
            <person name="Bowman J.L."/>
            <person name="Gribskov M."/>
            <person name="dePamphilis C."/>
            <person name="Albert V.A."/>
            <person name="Aono N."/>
            <person name="Aoyama T."/>
            <person name="Ambrose B.A."/>
            <person name="Ashton N.W."/>
            <person name="Axtell M.J."/>
            <person name="Barker E."/>
            <person name="Barker M.S."/>
            <person name="Bennetzen J.L."/>
            <person name="Bonawitz N.D."/>
            <person name="Chapple C."/>
            <person name="Cheng C."/>
            <person name="Correa L.G."/>
            <person name="Dacre M."/>
            <person name="DeBarry J."/>
            <person name="Dreyer I."/>
            <person name="Elias M."/>
            <person name="Engstrom E.M."/>
            <person name="Estelle M."/>
            <person name="Feng L."/>
            <person name="Finet C."/>
            <person name="Floyd S.K."/>
            <person name="Frommer W.B."/>
            <person name="Fujita T."/>
            <person name="Gramzow L."/>
            <person name="Gutensohn M."/>
            <person name="Harholt J."/>
            <person name="Hattori M."/>
            <person name="Heyl A."/>
            <person name="Hirai T."/>
            <person name="Hiwatashi Y."/>
            <person name="Ishikawa M."/>
            <person name="Iwata M."/>
            <person name="Karol K.G."/>
            <person name="Koehler B."/>
            <person name="Kolukisaoglu U."/>
            <person name="Kubo M."/>
            <person name="Kurata T."/>
            <person name="Lalonde S."/>
            <person name="Li K."/>
            <person name="Li Y."/>
            <person name="Litt A."/>
            <person name="Lyons E."/>
            <person name="Manning G."/>
            <person name="Maruyama T."/>
            <person name="Michael T.P."/>
            <person name="Mikami K."/>
            <person name="Miyazaki S."/>
            <person name="Morinaga S."/>
            <person name="Murata T."/>
            <person name="Mueller-Roeber B."/>
            <person name="Nelson D.R."/>
            <person name="Obara M."/>
            <person name="Oguri Y."/>
            <person name="Olmstead R.G."/>
            <person name="Onodera N."/>
            <person name="Petersen B.L."/>
            <person name="Pils B."/>
            <person name="Prigge M."/>
            <person name="Rensing S.A."/>
            <person name="Riano-Pachon D.M."/>
            <person name="Roberts A.W."/>
            <person name="Sato Y."/>
            <person name="Scheller H.V."/>
            <person name="Schulz B."/>
            <person name="Schulz C."/>
            <person name="Shakirov E.V."/>
            <person name="Shibagaki N."/>
            <person name="Shinohara N."/>
            <person name="Shippen D.E."/>
            <person name="Soerensen I."/>
            <person name="Sotooka R."/>
            <person name="Sugimoto N."/>
            <person name="Sugita M."/>
            <person name="Sumikawa N."/>
            <person name="Tanurdzic M."/>
            <person name="Theissen G."/>
            <person name="Ulvskov P."/>
            <person name="Wakazuki S."/>
            <person name="Weng J.K."/>
            <person name="Willats W.W."/>
            <person name="Wipf D."/>
            <person name="Wolf P.G."/>
            <person name="Yang L."/>
            <person name="Zimmer A.D."/>
            <person name="Zhu Q."/>
            <person name="Mitros T."/>
            <person name="Hellsten U."/>
            <person name="Loque D."/>
            <person name="Otillar R."/>
            <person name="Salamov A."/>
            <person name="Schmutz J."/>
            <person name="Shapiro H."/>
            <person name="Lindquist E."/>
            <person name="Lucas S."/>
            <person name="Rokhsar D."/>
            <person name="Grigoriev I.V."/>
        </authorList>
    </citation>
    <scope>NUCLEOTIDE SEQUENCE [LARGE SCALE GENOMIC DNA]</scope>
</reference>
<dbReference type="Gene3D" id="2.60.120.590">
    <property type="entry name" value="Alpha-ketoglutarate-dependent dioxygenase AlkB-like"/>
    <property type="match status" value="1"/>
</dbReference>
<comment type="similarity">
    <text evidence="2">Belongs to the alkB family.</text>
</comment>
<evidence type="ECO:0000256" key="4">
    <source>
        <dbReference type="ARBA" id="ARBA00022964"/>
    </source>
</evidence>
<dbReference type="InterPro" id="IPR005123">
    <property type="entry name" value="Oxoglu/Fe-dep_dioxygenase_dom"/>
</dbReference>
<comment type="subcellular location">
    <subcellularLocation>
        <location evidence="1">Nucleus</location>
    </subcellularLocation>
</comment>
<evidence type="ECO:0000256" key="7">
    <source>
        <dbReference type="ARBA" id="ARBA00023242"/>
    </source>
</evidence>
<sequence length="231" mass="25978">MELSKYVVGRVDSIFYIPDFITAAEQSFLLHQVNSAPSSKWKTLTNRRLQNWGGIVESNGLVPQPLPSWLIKVTEKISSVTGLFPSPINHVLVNEYLPGQGIMLHQDGPSYFPVVAILSLGAPTLMRFKPHLRLIEATKDLEKAPENTSVALLPGSLLIFKDAAYQVSDYLHGIDESREHLSMFRLKTVADFQVSNTHLLDPKTSILQQNEARVSLTCRFVPKLRRNFIKL</sequence>
<dbReference type="SMR" id="D8RP09"/>
<organism evidence="10">
    <name type="scientific">Selaginella moellendorffii</name>
    <name type="common">Spikemoss</name>
    <dbReference type="NCBI Taxonomy" id="88036"/>
    <lineage>
        <taxon>Eukaryota</taxon>
        <taxon>Viridiplantae</taxon>
        <taxon>Streptophyta</taxon>
        <taxon>Embryophyta</taxon>
        <taxon>Tracheophyta</taxon>
        <taxon>Lycopodiopsida</taxon>
        <taxon>Selaginellales</taxon>
        <taxon>Selaginellaceae</taxon>
        <taxon>Selaginella</taxon>
    </lineage>
</organism>
<proteinExistence type="inferred from homology"/>
<keyword evidence="6" id="KW-0408">Iron</keyword>
<name>D8RP09_SELML</name>
<dbReference type="EMBL" id="GL377585">
    <property type="protein sequence ID" value="EFJ25952.1"/>
    <property type="molecule type" value="Genomic_DNA"/>
</dbReference>
<feature type="domain" description="Fe2OG dioxygenase" evidence="8">
    <location>
        <begin position="87"/>
        <end position="222"/>
    </location>
</feature>
<dbReference type="PANTHER" id="PTHR46030">
    <property type="entry name" value="ALPHA-KETOGLUTARATE-DEPENDENT DIOXYGENASE ALKB HOMOLOG 6"/>
    <property type="match status" value="1"/>
</dbReference>
<dbReference type="GO" id="GO:0046872">
    <property type="term" value="F:metal ion binding"/>
    <property type="evidence" value="ECO:0007669"/>
    <property type="project" value="UniProtKB-KW"/>
</dbReference>
<evidence type="ECO:0000313" key="9">
    <source>
        <dbReference type="EMBL" id="EFJ25952.1"/>
    </source>
</evidence>
<protein>
    <recommendedName>
        <fullName evidence="8">Fe2OG dioxygenase domain-containing protein</fullName>
    </recommendedName>
</protein>